<dbReference type="OrthoDB" id="9788263at2"/>
<dbReference type="PANTHER" id="PTHR23131:SF0">
    <property type="entry name" value="ENDORIBONUCLEASE LACTB2"/>
    <property type="match status" value="1"/>
</dbReference>
<evidence type="ECO:0000313" key="2">
    <source>
        <dbReference type="EMBL" id="OWJ74742.1"/>
    </source>
</evidence>
<dbReference type="InterPro" id="IPR036866">
    <property type="entry name" value="RibonucZ/Hydroxyglut_hydro"/>
</dbReference>
<accession>A0A212A6U5</accession>
<sequence length="302" mass="31934">MDDFNPTAGAPETLAPGLRRIVAPNPSAMTYRGTNTYLLGEGRVTLVDPGPDDERHLAAILEALRPGERIERILVTHSHVDHSALAARLAAEVSAPVTAFGDSAAGRSETMEGLVAAGMSDGGEGADPTFAPDEELADGAEILAGGQPLRALHTPGHFGNHLSFLWGGFVLSGDQVMGWATSIVSPPDGDMGAYMASLDRLMPQAEAVFLPGHGAPVTDATARIGWLRDHRRMRERQIRAALEAGESTARSIAATIYTDTPAPLMHAAERNVLAHLIDLAERGVARPEGAIRPDAAFHLSRK</sequence>
<dbReference type="Pfam" id="PF17778">
    <property type="entry name" value="WHD_BLACT"/>
    <property type="match status" value="1"/>
</dbReference>
<dbReference type="Pfam" id="PF00753">
    <property type="entry name" value="Lactamase_B"/>
    <property type="match status" value="1"/>
</dbReference>
<dbReference type="AlphaFoldDB" id="A0A212A6U5"/>
<evidence type="ECO:0000313" key="3">
    <source>
        <dbReference type="Proteomes" id="UP000196878"/>
    </source>
</evidence>
<dbReference type="InterPro" id="IPR036388">
    <property type="entry name" value="WH-like_DNA-bd_sf"/>
</dbReference>
<organism evidence="2 3">
    <name type="scientific">Haematobacter genomosp. 1</name>
    <dbReference type="NCBI Taxonomy" id="366618"/>
    <lineage>
        <taxon>Bacteria</taxon>
        <taxon>Pseudomonadati</taxon>
        <taxon>Pseudomonadota</taxon>
        <taxon>Alphaproteobacteria</taxon>
        <taxon>Rhodobacterales</taxon>
        <taxon>Paracoccaceae</taxon>
        <taxon>Haematobacter</taxon>
    </lineage>
</organism>
<dbReference type="PANTHER" id="PTHR23131">
    <property type="entry name" value="ENDORIBONUCLEASE LACTB2"/>
    <property type="match status" value="1"/>
</dbReference>
<dbReference type="Gene3D" id="3.60.15.10">
    <property type="entry name" value="Ribonuclease Z/Hydroxyacylglutathione hydrolase-like"/>
    <property type="match status" value="1"/>
</dbReference>
<keyword evidence="3" id="KW-1185">Reference proteome</keyword>
<gene>
    <name evidence="2" type="ORF">CDV49_18935</name>
</gene>
<dbReference type="Gene3D" id="1.10.10.10">
    <property type="entry name" value="Winged helix-like DNA-binding domain superfamily/Winged helix DNA-binding domain"/>
    <property type="match status" value="1"/>
</dbReference>
<evidence type="ECO:0000259" key="1">
    <source>
        <dbReference type="SMART" id="SM00849"/>
    </source>
</evidence>
<dbReference type="SUPFAM" id="SSF56281">
    <property type="entry name" value="Metallo-hydrolase/oxidoreductase"/>
    <property type="match status" value="1"/>
</dbReference>
<dbReference type="GO" id="GO:0016787">
    <property type="term" value="F:hydrolase activity"/>
    <property type="evidence" value="ECO:0007669"/>
    <property type="project" value="UniProtKB-KW"/>
</dbReference>
<dbReference type="SMART" id="SM00849">
    <property type="entry name" value="Lactamase_B"/>
    <property type="match status" value="1"/>
</dbReference>
<feature type="domain" description="Metallo-beta-lactamase" evidence="1">
    <location>
        <begin position="33"/>
        <end position="213"/>
    </location>
</feature>
<keyword evidence="2" id="KW-0378">Hydrolase</keyword>
<dbReference type="InterPro" id="IPR050662">
    <property type="entry name" value="Sec-metab_biosynth-thioest"/>
</dbReference>
<dbReference type="Proteomes" id="UP000196878">
    <property type="component" value="Unassembled WGS sequence"/>
</dbReference>
<dbReference type="EMBL" id="NIPW01000054">
    <property type="protein sequence ID" value="OWJ74742.1"/>
    <property type="molecule type" value="Genomic_DNA"/>
</dbReference>
<name>A0A212A6U5_9RHOB</name>
<comment type="caution">
    <text evidence="2">The sequence shown here is derived from an EMBL/GenBank/DDBJ whole genome shotgun (WGS) entry which is preliminary data.</text>
</comment>
<dbReference type="CDD" id="cd16278">
    <property type="entry name" value="metallo-hydrolase-like_MBL-fold"/>
    <property type="match status" value="1"/>
</dbReference>
<dbReference type="InterPro" id="IPR041516">
    <property type="entry name" value="LACTB2_WH"/>
</dbReference>
<reference evidence="2 3" key="1">
    <citation type="submission" date="2016-12" db="EMBL/GenBank/DDBJ databases">
        <title>Comparison of Traditional DNA-DNA Hybridization with In Silico Genomic Analysis.</title>
        <authorList>
            <person name="Nicholson A.C."/>
            <person name="Humrighouse B.W."/>
            <person name="Graziano J."/>
            <person name="Lasker B."/>
            <person name="Whitney A.M."/>
            <person name="Mcquiston J.R."/>
        </authorList>
    </citation>
    <scope>NUCLEOTIDE SEQUENCE [LARGE SCALE GENOMIC DNA]</scope>
    <source>
        <strain evidence="2 3">H2240</strain>
    </source>
</reference>
<dbReference type="InterPro" id="IPR001279">
    <property type="entry name" value="Metallo-B-lactamas"/>
</dbReference>
<dbReference type="RefSeq" id="WP_088216860.1">
    <property type="nucleotide sequence ID" value="NZ_NIPW01000054.1"/>
</dbReference>
<protein>
    <submittedName>
        <fullName evidence="2">MBL fold metallo-hydrolase</fullName>
    </submittedName>
</protein>
<proteinExistence type="predicted"/>